<protein>
    <submittedName>
        <fullName evidence="6">Non-hem dioxygenase N-terminal domain</fullName>
    </submittedName>
</protein>
<proteinExistence type="inferred from homology"/>
<dbReference type="FunFam" id="2.60.120.330:FF:000018">
    <property type="entry name" value="2-oxoglutarate (2OG) and Fe(II)-dependent oxygenase superfamily protein"/>
    <property type="match status" value="1"/>
</dbReference>
<evidence type="ECO:0000256" key="3">
    <source>
        <dbReference type="ARBA" id="ARBA00023004"/>
    </source>
</evidence>
<evidence type="ECO:0000256" key="1">
    <source>
        <dbReference type="ARBA" id="ARBA00008056"/>
    </source>
</evidence>
<keyword evidence="2 4" id="KW-0479">Metal-binding</keyword>
<dbReference type="InterPro" id="IPR027443">
    <property type="entry name" value="IPNS-like_sf"/>
</dbReference>
<comment type="similarity">
    <text evidence="1 4">Belongs to the iron/ascorbate-dependent oxidoreductase family.</text>
</comment>
<evidence type="ECO:0000256" key="2">
    <source>
        <dbReference type="ARBA" id="ARBA00022723"/>
    </source>
</evidence>
<dbReference type="EMBL" id="JBAMMX010000028">
    <property type="protein sequence ID" value="KAK6912253.1"/>
    <property type="molecule type" value="Genomic_DNA"/>
</dbReference>
<keyword evidence="7" id="KW-1185">Reference proteome</keyword>
<keyword evidence="4" id="KW-0560">Oxidoreductase</keyword>
<gene>
    <name evidence="6" type="ORF">RJ641_024346</name>
</gene>
<reference evidence="6 7" key="1">
    <citation type="submission" date="2023-12" db="EMBL/GenBank/DDBJ databases">
        <title>A high-quality genome assembly for Dillenia turbinata (Dilleniales).</title>
        <authorList>
            <person name="Chanderbali A."/>
        </authorList>
    </citation>
    <scope>NUCLEOTIDE SEQUENCE [LARGE SCALE GENOMIC DNA]</scope>
    <source>
        <strain evidence="6">LSX21</strain>
        <tissue evidence="6">Leaf</tissue>
    </source>
</reference>
<dbReference type="InterPro" id="IPR050295">
    <property type="entry name" value="Plant_2OG-oxidoreductases"/>
</dbReference>
<dbReference type="InterPro" id="IPR026992">
    <property type="entry name" value="DIOX_N"/>
</dbReference>
<dbReference type="GO" id="GO:0051213">
    <property type="term" value="F:dioxygenase activity"/>
    <property type="evidence" value="ECO:0007669"/>
    <property type="project" value="UniProtKB-KW"/>
</dbReference>
<sequence>MAGVSTLPVLLAKRVQEMVLDEDDPAAPYLSRIDDPTRHVSPPLAQIPTIDLSLYSSPTSGSEEEKQELEKLRSALGSWGCFQAISHGIPTSFLNEVREVTREFFELPMEEKKKYAKTVEEFEGYGADPVPEDGQSLDWQDRLFLDVYPEDGIKLKFWPENPKSFRQVLKDFTSKIKKVTEQVSRAMARSLDLDENCFLDQFGPRGTLQARFNYYSRCKTPDLILGLKPHSDGTGFTIILQGTEVEGLQVLKDDQWQTVPPSSDALLVLMGDQMEIMSNGVFKSPVHRVLTSSEKERISIVVFYSPEPQKEIGPEEGLINEEMPRLFKKVADYANIHWGYYQQGKRALHAAKV</sequence>
<dbReference type="AlphaFoldDB" id="A0AAN8UKD6"/>
<organism evidence="6 7">
    <name type="scientific">Dillenia turbinata</name>
    <dbReference type="NCBI Taxonomy" id="194707"/>
    <lineage>
        <taxon>Eukaryota</taxon>
        <taxon>Viridiplantae</taxon>
        <taxon>Streptophyta</taxon>
        <taxon>Embryophyta</taxon>
        <taxon>Tracheophyta</taxon>
        <taxon>Spermatophyta</taxon>
        <taxon>Magnoliopsida</taxon>
        <taxon>eudicotyledons</taxon>
        <taxon>Gunneridae</taxon>
        <taxon>Pentapetalae</taxon>
        <taxon>Dilleniales</taxon>
        <taxon>Dilleniaceae</taxon>
        <taxon>Dillenia</taxon>
    </lineage>
</organism>
<dbReference type="Proteomes" id="UP001370490">
    <property type="component" value="Unassembled WGS sequence"/>
</dbReference>
<dbReference type="Pfam" id="PF03171">
    <property type="entry name" value="2OG-FeII_Oxy"/>
    <property type="match status" value="1"/>
</dbReference>
<accession>A0AAN8UKD6</accession>
<dbReference type="Pfam" id="PF14226">
    <property type="entry name" value="DIOX_N"/>
    <property type="match status" value="1"/>
</dbReference>
<evidence type="ECO:0000313" key="7">
    <source>
        <dbReference type="Proteomes" id="UP001370490"/>
    </source>
</evidence>
<dbReference type="PANTHER" id="PTHR47991">
    <property type="entry name" value="OXOGLUTARATE/IRON-DEPENDENT DIOXYGENASE"/>
    <property type="match status" value="1"/>
</dbReference>
<keyword evidence="6" id="KW-0223">Dioxygenase</keyword>
<name>A0AAN8UKD6_9MAGN</name>
<evidence type="ECO:0000256" key="4">
    <source>
        <dbReference type="RuleBase" id="RU003682"/>
    </source>
</evidence>
<comment type="caution">
    <text evidence="6">The sequence shown here is derived from an EMBL/GenBank/DDBJ whole genome shotgun (WGS) entry which is preliminary data.</text>
</comment>
<dbReference type="Gene3D" id="2.60.120.330">
    <property type="entry name" value="B-lactam Antibiotic, Isopenicillin N Synthase, Chain"/>
    <property type="match status" value="1"/>
</dbReference>
<feature type="domain" description="Fe2OG dioxygenase" evidence="5">
    <location>
        <begin position="206"/>
        <end position="306"/>
    </location>
</feature>
<dbReference type="InterPro" id="IPR005123">
    <property type="entry name" value="Oxoglu/Fe-dep_dioxygenase_dom"/>
</dbReference>
<dbReference type="SUPFAM" id="SSF51197">
    <property type="entry name" value="Clavaminate synthase-like"/>
    <property type="match status" value="1"/>
</dbReference>
<dbReference type="PROSITE" id="PS51471">
    <property type="entry name" value="FE2OG_OXY"/>
    <property type="match status" value="1"/>
</dbReference>
<dbReference type="InterPro" id="IPR044861">
    <property type="entry name" value="IPNS-like_FE2OG_OXY"/>
</dbReference>
<evidence type="ECO:0000313" key="6">
    <source>
        <dbReference type="EMBL" id="KAK6912253.1"/>
    </source>
</evidence>
<dbReference type="GO" id="GO:0046872">
    <property type="term" value="F:metal ion binding"/>
    <property type="evidence" value="ECO:0007669"/>
    <property type="project" value="UniProtKB-KW"/>
</dbReference>
<evidence type="ECO:0000259" key="5">
    <source>
        <dbReference type="PROSITE" id="PS51471"/>
    </source>
</evidence>
<keyword evidence="3 4" id="KW-0408">Iron</keyword>